<keyword evidence="10" id="KW-0479">Metal-binding</keyword>
<comment type="similarity">
    <text evidence="4">In the N-terminal section; belongs to the cytidine and deoxycytidylate deaminase family.</text>
</comment>
<evidence type="ECO:0000256" key="10">
    <source>
        <dbReference type="ARBA" id="ARBA00022723"/>
    </source>
</evidence>
<protein>
    <recommendedName>
        <fullName evidence="8">Riboflavin biosynthesis protein RibD</fullName>
        <ecNumber evidence="7">1.1.1.193</ecNumber>
        <ecNumber evidence="6">3.5.4.26</ecNumber>
    </recommendedName>
</protein>
<organism evidence="14 15">
    <name type="scientific">Entomobacter blattae</name>
    <dbReference type="NCBI Taxonomy" id="2762277"/>
    <lineage>
        <taxon>Bacteria</taxon>
        <taxon>Pseudomonadati</taxon>
        <taxon>Pseudomonadota</taxon>
        <taxon>Alphaproteobacteria</taxon>
        <taxon>Acetobacterales</taxon>
        <taxon>Acetobacteraceae</taxon>
        <taxon>Entomobacter</taxon>
    </lineage>
</organism>
<comment type="pathway">
    <text evidence="2">Cofactor biosynthesis; riboflavin biosynthesis; 5-amino-6-(D-ribitylamino)uracil from GTP: step 2/4.</text>
</comment>
<dbReference type="GO" id="GO:0008835">
    <property type="term" value="F:diaminohydroxyphosphoribosylaminopyrimidine deaminase activity"/>
    <property type="evidence" value="ECO:0007669"/>
    <property type="project" value="UniProtKB-EC"/>
</dbReference>
<dbReference type="PROSITE" id="PS51747">
    <property type="entry name" value="CYT_DCMP_DEAMINASES_2"/>
    <property type="match status" value="1"/>
</dbReference>
<evidence type="ECO:0000256" key="12">
    <source>
        <dbReference type="ARBA" id="ARBA00023268"/>
    </source>
</evidence>
<dbReference type="SUPFAM" id="SSF53597">
    <property type="entry name" value="Dihydrofolate reductase-like"/>
    <property type="match status" value="1"/>
</dbReference>
<dbReference type="GO" id="GO:0008270">
    <property type="term" value="F:zinc ion binding"/>
    <property type="evidence" value="ECO:0007669"/>
    <property type="project" value="InterPro"/>
</dbReference>
<reference evidence="14 15" key="1">
    <citation type="submission" date="2020-08" db="EMBL/GenBank/DDBJ databases">
        <title>Complete genome sequence of Entomobacter blattae G55GP.</title>
        <authorList>
            <person name="Poehlein A."/>
            <person name="Guzman J."/>
            <person name="Daniel R."/>
            <person name="Vilcinskas A."/>
        </authorList>
    </citation>
    <scope>NUCLEOTIDE SEQUENCE [LARGE SCALE GENOMIC DNA]</scope>
    <source>
        <strain evidence="14 15">G55GP</strain>
    </source>
</reference>
<dbReference type="PANTHER" id="PTHR11079">
    <property type="entry name" value="CYTOSINE DEAMINASE FAMILY MEMBER"/>
    <property type="match status" value="1"/>
</dbReference>
<evidence type="ECO:0000256" key="1">
    <source>
        <dbReference type="ARBA" id="ARBA00002151"/>
    </source>
</evidence>
<accession>A0A7H1NP36</accession>
<evidence type="ECO:0000256" key="7">
    <source>
        <dbReference type="ARBA" id="ARBA00013173"/>
    </source>
</evidence>
<evidence type="ECO:0000256" key="8">
    <source>
        <dbReference type="ARBA" id="ARBA00019930"/>
    </source>
</evidence>
<dbReference type="Gene3D" id="3.40.430.10">
    <property type="entry name" value="Dihydrofolate Reductase, subunit A"/>
    <property type="match status" value="1"/>
</dbReference>
<keyword evidence="9" id="KW-0686">Riboflavin biosynthesis</keyword>
<evidence type="ECO:0000256" key="3">
    <source>
        <dbReference type="ARBA" id="ARBA00004910"/>
    </source>
</evidence>
<dbReference type="Pfam" id="PF00383">
    <property type="entry name" value="dCMP_cyt_deam_1"/>
    <property type="match status" value="1"/>
</dbReference>
<dbReference type="Pfam" id="PF01872">
    <property type="entry name" value="RibD_C"/>
    <property type="match status" value="1"/>
</dbReference>
<feature type="domain" description="CMP/dCMP-type deaminase" evidence="13">
    <location>
        <begin position="25"/>
        <end position="149"/>
    </location>
</feature>
<evidence type="ECO:0000256" key="6">
    <source>
        <dbReference type="ARBA" id="ARBA00012766"/>
    </source>
</evidence>
<keyword evidence="12" id="KW-0511">Multifunctional enzyme</keyword>
<evidence type="ECO:0000256" key="5">
    <source>
        <dbReference type="ARBA" id="ARBA00007417"/>
    </source>
</evidence>
<evidence type="ECO:0000256" key="2">
    <source>
        <dbReference type="ARBA" id="ARBA00004882"/>
    </source>
</evidence>
<dbReference type="UniPathway" id="UPA00275">
    <property type="reaction ID" value="UER00401"/>
</dbReference>
<evidence type="ECO:0000313" key="14">
    <source>
        <dbReference type="EMBL" id="QNT77546.1"/>
    </source>
</evidence>
<dbReference type="GO" id="GO:0008703">
    <property type="term" value="F:5-amino-6-(5-phosphoribosylamino)uracil reductase activity"/>
    <property type="evidence" value="ECO:0007669"/>
    <property type="project" value="UniProtKB-EC"/>
</dbReference>
<dbReference type="AlphaFoldDB" id="A0A7H1NP36"/>
<dbReference type="InterPro" id="IPR024072">
    <property type="entry name" value="DHFR-like_dom_sf"/>
</dbReference>
<dbReference type="Proteomes" id="UP000516349">
    <property type="component" value="Chromosome"/>
</dbReference>
<proteinExistence type="inferred from homology"/>
<sequence>MQAFINSIIPPLAKEENPQSFFPEAIHQGFLQALAEAFAYCGATAPNPPVGCAILNQKGEVLTVAAHHRAGTLHAEALALKQCREKGLLEQAHTAIVTLEPCNHTGRTPPCTEALIKSPIRTVWVGLPDPNPQASGGLARLQAAGFSTFLLPEIQNPQAQAMARFCQSLLAPFSRTITLETPWITVKQALTPQGSMVPPHGQKTFTSAASLKLAHQLRRATDAIITGLNTFLIDTPSLTVRHIPDHSGRAPRLLVICSRKPALPQPVIITAEQNGFIVEQCQDLSNLTALLKKHHVLWAMVEGGPALLKALDEQKLWQDWLTIQSHPDAPDTLHPQTAPWLDSPITPLTLFLAQTKTGHSFSL</sequence>
<dbReference type="Gene3D" id="3.40.140.10">
    <property type="entry name" value="Cytidine Deaminase, domain 2"/>
    <property type="match status" value="1"/>
</dbReference>
<dbReference type="InterPro" id="IPR016192">
    <property type="entry name" value="APOBEC/CMP_deaminase_Zn-bd"/>
</dbReference>
<dbReference type="SUPFAM" id="SSF53927">
    <property type="entry name" value="Cytidine deaminase-like"/>
    <property type="match status" value="1"/>
</dbReference>
<comment type="function">
    <text evidence="1">Converts 2,5-diamino-6-(ribosylamino)-4(3h)-pyrimidinone 5'-phosphate into 5-amino-6-(ribosylamino)-2,4(1h,3h)-pyrimidinedione 5'-phosphate.</text>
</comment>
<evidence type="ECO:0000256" key="4">
    <source>
        <dbReference type="ARBA" id="ARBA00005259"/>
    </source>
</evidence>
<dbReference type="PROSITE" id="PS00903">
    <property type="entry name" value="CYT_DCMP_DEAMINASES_1"/>
    <property type="match status" value="1"/>
</dbReference>
<dbReference type="EC" id="1.1.1.193" evidence="7"/>
<dbReference type="InterPro" id="IPR004794">
    <property type="entry name" value="Eubact_RibD"/>
</dbReference>
<dbReference type="InterPro" id="IPR016193">
    <property type="entry name" value="Cytidine_deaminase-like"/>
</dbReference>
<dbReference type="PANTHER" id="PTHR11079:SF162">
    <property type="entry name" value="RIBOFLAVIN BIOSYNTHESIS PROTEIN PYRD, CHLOROPLASTIC"/>
    <property type="match status" value="1"/>
</dbReference>
<keyword evidence="11" id="KW-0862">Zinc</keyword>
<comment type="similarity">
    <text evidence="5">In the C-terminal section; belongs to the HTP reductase family.</text>
</comment>
<dbReference type="EMBL" id="CP060244">
    <property type="protein sequence ID" value="QNT77546.1"/>
    <property type="molecule type" value="Genomic_DNA"/>
</dbReference>
<comment type="pathway">
    <text evidence="3">Cofactor biosynthesis; riboflavin biosynthesis; 5-amino-6-(D-ribitylamino)uracil from GTP: step 3/4.</text>
</comment>
<keyword evidence="15" id="KW-1185">Reference proteome</keyword>
<dbReference type="RefSeq" id="WP_203414008.1">
    <property type="nucleotide sequence ID" value="NZ_CP060244.1"/>
</dbReference>
<dbReference type="CDD" id="cd01284">
    <property type="entry name" value="Riboflavin_deaminase-reductase"/>
    <property type="match status" value="1"/>
</dbReference>
<evidence type="ECO:0000313" key="15">
    <source>
        <dbReference type="Proteomes" id="UP000516349"/>
    </source>
</evidence>
<dbReference type="KEGG" id="ebla:JGUZn3_02880"/>
<gene>
    <name evidence="14" type="ORF">JGUZn3_02880</name>
</gene>
<evidence type="ECO:0000256" key="11">
    <source>
        <dbReference type="ARBA" id="ARBA00022833"/>
    </source>
</evidence>
<evidence type="ECO:0000256" key="9">
    <source>
        <dbReference type="ARBA" id="ARBA00022619"/>
    </source>
</evidence>
<evidence type="ECO:0000259" key="13">
    <source>
        <dbReference type="PROSITE" id="PS51747"/>
    </source>
</evidence>
<dbReference type="InterPro" id="IPR002734">
    <property type="entry name" value="RibDG_C"/>
</dbReference>
<dbReference type="InterPro" id="IPR002125">
    <property type="entry name" value="CMP_dCMP_dom"/>
</dbReference>
<dbReference type="NCBIfam" id="TIGR00326">
    <property type="entry name" value="eubact_ribD"/>
    <property type="match status" value="1"/>
</dbReference>
<dbReference type="EC" id="3.5.4.26" evidence="6"/>
<dbReference type="GO" id="GO:0009231">
    <property type="term" value="P:riboflavin biosynthetic process"/>
    <property type="evidence" value="ECO:0007669"/>
    <property type="project" value="UniProtKB-UniPathway"/>
</dbReference>
<name>A0A7H1NP36_9PROT</name>